<keyword evidence="3" id="KW-1185">Reference proteome</keyword>
<accession>A0A4P9ZYW3</accession>
<organism evidence="2 3">
    <name type="scientific">Dimargaris cristalligena</name>
    <dbReference type="NCBI Taxonomy" id="215637"/>
    <lineage>
        <taxon>Eukaryota</taxon>
        <taxon>Fungi</taxon>
        <taxon>Fungi incertae sedis</taxon>
        <taxon>Zoopagomycota</taxon>
        <taxon>Kickxellomycotina</taxon>
        <taxon>Dimargaritomycetes</taxon>
        <taxon>Dimargaritales</taxon>
        <taxon>Dimargaritaceae</taxon>
        <taxon>Dimargaris</taxon>
    </lineage>
</organism>
<sequence>MIFSWISVALVSIYIVGLEVHGVLTNLPAEIQNEVLSHLNGNEKSPLLKINSLQSVTLDHLRRTKEFLEVTAIYTDQATWDHLAHLWFNAFPLDMWDASLSTLDISMARFVQEHAHDSPPKVRHFAKCDSRNPAYQFMLANHHHVMIKANHRLELRLSQLSPADFASHFPFVANADLNSLKRLAEQFSFSKGYWGSTTHLTNPEWVQSNLVTYSTKVVDTANARVARRAMLTLVWYIYRQGRVEELYHFLKGNADYAQTYPSAYGYRLIRLKGWIPNWARFLIILAALQNDVATVRATRAILDVHDQLIREINPFRYQLPRFMACLQQRGLTTAFQNLRVIWPQITYPINPRPSECDYLLVDTPTAMLSNDGELTLLVPSAGLKLVDTPPSDALFKRVVRNLEYPSSELYPVLKDCLAPVFGQILPLDPYAAPAVNTEGNPKPELSLPETPARISLKSLPKY</sequence>
<gene>
    <name evidence="2" type="ORF">BJ085DRAFT_30435</name>
</gene>
<proteinExistence type="predicted"/>
<evidence type="ECO:0000313" key="3">
    <source>
        <dbReference type="Proteomes" id="UP000268162"/>
    </source>
</evidence>
<name>A0A4P9ZYW3_9FUNG</name>
<dbReference type="AlphaFoldDB" id="A0A4P9ZYW3"/>
<dbReference type="EMBL" id="ML002315">
    <property type="protein sequence ID" value="RKP38936.1"/>
    <property type="molecule type" value="Genomic_DNA"/>
</dbReference>
<feature type="chain" id="PRO_5020509069" description="F-box domain-containing protein" evidence="1">
    <location>
        <begin position="26"/>
        <end position="462"/>
    </location>
</feature>
<keyword evidence="1" id="KW-0732">Signal</keyword>
<evidence type="ECO:0008006" key="4">
    <source>
        <dbReference type="Google" id="ProtNLM"/>
    </source>
</evidence>
<reference evidence="3" key="1">
    <citation type="journal article" date="2018" name="Nat. Microbiol.">
        <title>Leveraging single-cell genomics to expand the fungal tree of life.</title>
        <authorList>
            <person name="Ahrendt S.R."/>
            <person name="Quandt C.A."/>
            <person name="Ciobanu D."/>
            <person name="Clum A."/>
            <person name="Salamov A."/>
            <person name="Andreopoulos B."/>
            <person name="Cheng J.F."/>
            <person name="Woyke T."/>
            <person name="Pelin A."/>
            <person name="Henrissat B."/>
            <person name="Reynolds N.K."/>
            <person name="Benny G.L."/>
            <person name="Smith M.E."/>
            <person name="James T.Y."/>
            <person name="Grigoriev I.V."/>
        </authorList>
    </citation>
    <scope>NUCLEOTIDE SEQUENCE [LARGE SCALE GENOMIC DNA]</scope>
    <source>
        <strain evidence="3">RSA 468</strain>
    </source>
</reference>
<dbReference type="Proteomes" id="UP000268162">
    <property type="component" value="Unassembled WGS sequence"/>
</dbReference>
<feature type="signal peptide" evidence="1">
    <location>
        <begin position="1"/>
        <end position="25"/>
    </location>
</feature>
<evidence type="ECO:0000256" key="1">
    <source>
        <dbReference type="SAM" id="SignalP"/>
    </source>
</evidence>
<evidence type="ECO:0000313" key="2">
    <source>
        <dbReference type="EMBL" id="RKP38936.1"/>
    </source>
</evidence>
<protein>
    <recommendedName>
        <fullName evidence="4">F-box domain-containing protein</fullName>
    </recommendedName>
</protein>